<dbReference type="PANTHER" id="PTHR33112">
    <property type="entry name" value="DOMAIN PROTEIN, PUTATIVE-RELATED"/>
    <property type="match status" value="1"/>
</dbReference>
<feature type="domain" description="Heterokaryon incompatibility" evidence="1">
    <location>
        <begin position="53"/>
        <end position="211"/>
    </location>
</feature>
<dbReference type="InterPro" id="IPR010730">
    <property type="entry name" value="HET"/>
</dbReference>
<evidence type="ECO:0000259" key="1">
    <source>
        <dbReference type="Pfam" id="PF06985"/>
    </source>
</evidence>
<keyword evidence="3" id="KW-1185">Reference proteome</keyword>
<proteinExistence type="predicted"/>
<reference evidence="2" key="1">
    <citation type="journal article" date="2020" name="Stud. Mycol.">
        <title>101 Dothideomycetes genomes: a test case for predicting lifestyles and emergence of pathogens.</title>
        <authorList>
            <person name="Haridas S."/>
            <person name="Albert R."/>
            <person name="Binder M."/>
            <person name="Bloem J."/>
            <person name="Labutti K."/>
            <person name="Salamov A."/>
            <person name="Andreopoulos B."/>
            <person name="Baker S."/>
            <person name="Barry K."/>
            <person name="Bills G."/>
            <person name="Bluhm B."/>
            <person name="Cannon C."/>
            <person name="Castanera R."/>
            <person name="Culley D."/>
            <person name="Daum C."/>
            <person name="Ezra D."/>
            <person name="Gonzalez J."/>
            <person name="Henrissat B."/>
            <person name="Kuo A."/>
            <person name="Liang C."/>
            <person name="Lipzen A."/>
            <person name="Lutzoni F."/>
            <person name="Magnuson J."/>
            <person name="Mondo S."/>
            <person name="Nolan M."/>
            <person name="Ohm R."/>
            <person name="Pangilinan J."/>
            <person name="Park H.-J."/>
            <person name="Ramirez L."/>
            <person name="Alfaro M."/>
            <person name="Sun H."/>
            <person name="Tritt A."/>
            <person name="Yoshinaga Y."/>
            <person name="Zwiers L.-H."/>
            <person name="Turgeon B."/>
            <person name="Goodwin S."/>
            <person name="Spatafora J."/>
            <person name="Crous P."/>
            <person name="Grigoriev I."/>
        </authorList>
    </citation>
    <scope>NUCLEOTIDE SEQUENCE</scope>
    <source>
        <strain evidence="2">CBS 627.86</strain>
    </source>
</reference>
<evidence type="ECO:0000313" key="3">
    <source>
        <dbReference type="Proteomes" id="UP000799770"/>
    </source>
</evidence>
<organism evidence="2 3">
    <name type="scientific">Lophiotrema nucula</name>
    <dbReference type="NCBI Taxonomy" id="690887"/>
    <lineage>
        <taxon>Eukaryota</taxon>
        <taxon>Fungi</taxon>
        <taxon>Dikarya</taxon>
        <taxon>Ascomycota</taxon>
        <taxon>Pezizomycotina</taxon>
        <taxon>Dothideomycetes</taxon>
        <taxon>Pleosporomycetidae</taxon>
        <taxon>Pleosporales</taxon>
        <taxon>Lophiotremataceae</taxon>
        <taxon>Lophiotrema</taxon>
    </lineage>
</organism>
<dbReference type="Proteomes" id="UP000799770">
    <property type="component" value="Unassembled WGS sequence"/>
</dbReference>
<evidence type="ECO:0000313" key="2">
    <source>
        <dbReference type="EMBL" id="KAF2121042.1"/>
    </source>
</evidence>
<accession>A0A6A5ZN44</accession>
<dbReference type="EMBL" id="ML977313">
    <property type="protein sequence ID" value="KAF2121042.1"/>
    <property type="molecule type" value="Genomic_DNA"/>
</dbReference>
<sequence>MAAHWLRSCIKGHASCIQSHGKQYSPTRVVDLQHADGSEVPRLLQHVELDEPYVALSHRWGMTGLPATTRVNLQQRLRSIPVAELSPILRDVVVVTRELGFRYIWVDALCIIQDSESDWLNEASKMSDVYSGASLTIAAAEAEGHSEGMFRPRRAACFRPFYIDRHKGVPHRKRETPNGDGPLYVFPNTPRVFSGIRPKSTLDSRGWVLQEQLLSPRILYFGDGELFWDCITMSASESWPVAASLLADSNSQETWALKTIRRAIASGDTSTSHLTRLQDAWRFITANYSARQLTKAADKLIAINGILSSLATIFDDAPVAGMWRKDIWRQLIWWTETPTPIERPSRIPSFIAPTWSWLNSKGPIRYHNATYSGLTRSQDNATSRDFSELHPQCVVIDVHSNDNSAGEITGLLTIKGPCFDYNLRKDDMKKSIQKRWNQAKTGINAGVWLLDEKMELPQVVRCLVMAEDPVAKVLVLLCLVPVDDKDVKARYKRIGLCHWDGLSHEIRRYAKQEPVDKTLTIV</sequence>
<dbReference type="PANTHER" id="PTHR33112:SF10">
    <property type="entry name" value="TOL"/>
    <property type="match status" value="1"/>
</dbReference>
<gene>
    <name evidence="2" type="ORF">BDV96DRAFT_641678</name>
</gene>
<dbReference type="Pfam" id="PF06985">
    <property type="entry name" value="HET"/>
    <property type="match status" value="1"/>
</dbReference>
<dbReference type="AlphaFoldDB" id="A0A6A5ZN44"/>
<dbReference type="OrthoDB" id="2958217at2759"/>
<protein>
    <submittedName>
        <fullName evidence="2">Heterokaryon incompatibility protein-domain-containing protein</fullName>
    </submittedName>
</protein>
<name>A0A6A5ZN44_9PLEO</name>